<evidence type="ECO:0000256" key="2">
    <source>
        <dbReference type="ARBA" id="ARBA00004496"/>
    </source>
</evidence>
<evidence type="ECO:0000256" key="7">
    <source>
        <dbReference type="ARBA" id="ARBA00022679"/>
    </source>
</evidence>
<comment type="caution">
    <text evidence="15">The sequence shown here is derived from an EMBL/GenBank/DDBJ whole genome shotgun (WGS) entry which is preliminary data.</text>
</comment>
<evidence type="ECO:0000256" key="13">
    <source>
        <dbReference type="PROSITE-ProRule" id="PRU01023"/>
    </source>
</evidence>
<dbReference type="InterPro" id="IPR029063">
    <property type="entry name" value="SAM-dependent_MTases_sf"/>
</dbReference>
<reference evidence="15 16" key="1">
    <citation type="submission" date="2020-07" db="EMBL/GenBank/DDBJ databases">
        <title>Facklamia lactis sp. nov., isolated from raw milk.</title>
        <authorList>
            <person name="Doll E.V."/>
            <person name="Huptas C."/>
            <person name="Staib L."/>
            <person name="Wenning M."/>
            <person name="Scherer S."/>
        </authorList>
    </citation>
    <scope>NUCLEOTIDE SEQUENCE [LARGE SCALE GENOMIC DNA]</scope>
    <source>
        <strain evidence="15 16">DSM 111018</strain>
    </source>
</reference>
<evidence type="ECO:0000256" key="9">
    <source>
        <dbReference type="ARBA" id="ARBA00022884"/>
    </source>
</evidence>
<dbReference type="InterPro" id="IPR023267">
    <property type="entry name" value="RCMT"/>
</dbReference>
<feature type="domain" description="SAM-dependent MTase RsmB/NOP-type" evidence="14">
    <location>
        <begin position="178"/>
        <end position="452"/>
    </location>
</feature>
<dbReference type="SUPFAM" id="SSF48013">
    <property type="entry name" value="NusB-like"/>
    <property type="match status" value="1"/>
</dbReference>
<dbReference type="EC" id="2.1.1.176" evidence="3"/>
<comment type="catalytic activity">
    <reaction evidence="12">
        <text>cytidine(967) in 16S rRNA + S-adenosyl-L-methionine = 5-methylcytidine(967) in 16S rRNA + S-adenosyl-L-homocysteine + H(+)</text>
        <dbReference type="Rhea" id="RHEA:42748"/>
        <dbReference type="Rhea" id="RHEA-COMP:10219"/>
        <dbReference type="Rhea" id="RHEA-COMP:10220"/>
        <dbReference type="ChEBI" id="CHEBI:15378"/>
        <dbReference type="ChEBI" id="CHEBI:57856"/>
        <dbReference type="ChEBI" id="CHEBI:59789"/>
        <dbReference type="ChEBI" id="CHEBI:74483"/>
        <dbReference type="ChEBI" id="CHEBI:82748"/>
        <dbReference type="EC" id="2.1.1.176"/>
    </reaction>
</comment>
<feature type="binding site" evidence="13">
    <location>
        <position position="336"/>
    </location>
    <ligand>
        <name>S-adenosyl-L-methionine</name>
        <dbReference type="ChEBI" id="CHEBI:59789"/>
    </ligand>
</feature>
<evidence type="ECO:0000259" key="14">
    <source>
        <dbReference type="PROSITE" id="PS51686"/>
    </source>
</evidence>
<dbReference type="NCBIfam" id="NF011494">
    <property type="entry name" value="PRK14902.1"/>
    <property type="match status" value="1"/>
</dbReference>
<accession>A0ABS0LN99</accession>
<comment type="subcellular location">
    <subcellularLocation>
        <location evidence="2">Cytoplasm</location>
    </subcellularLocation>
</comment>
<dbReference type="InterPro" id="IPR006027">
    <property type="entry name" value="NusB_RsmB_TIM44"/>
</dbReference>
<dbReference type="InterPro" id="IPR001678">
    <property type="entry name" value="MeTrfase_RsmB-F_NOP2_dom"/>
</dbReference>
<dbReference type="PRINTS" id="PR02008">
    <property type="entry name" value="RCMTFAMILY"/>
</dbReference>
<keyword evidence="7 13" id="KW-0808">Transferase</keyword>
<dbReference type="InterPro" id="IPR054728">
    <property type="entry name" value="RsmB-like_ferredoxin"/>
</dbReference>
<evidence type="ECO:0000256" key="5">
    <source>
        <dbReference type="ARBA" id="ARBA00022552"/>
    </source>
</evidence>
<feature type="binding site" evidence="13">
    <location>
        <begin position="267"/>
        <end position="273"/>
    </location>
    <ligand>
        <name>S-adenosyl-L-methionine</name>
        <dbReference type="ChEBI" id="CHEBI:59789"/>
    </ligand>
</feature>
<evidence type="ECO:0000256" key="3">
    <source>
        <dbReference type="ARBA" id="ARBA00012140"/>
    </source>
</evidence>
<dbReference type="Pfam" id="PF22458">
    <property type="entry name" value="RsmF-B_ferredox"/>
    <property type="match status" value="1"/>
</dbReference>
<dbReference type="Gene3D" id="1.10.940.10">
    <property type="entry name" value="NusB-like"/>
    <property type="match status" value="1"/>
</dbReference>
<dbReference type="RefSeq" id="WP_197113933.1">
    <property type="nucleotide sequence ID" value="NZ_JACBXQ010000001.1"/>
</dbReference>
<evidence type="ECO:0000256" key="12">
    <source>
        <dbReference type="ARBA" id="ARBA00047283"/>
    </source>
</evidence>
<dbReference type="GO" id="GO:0008168">
    <property type="term" value="F:methyltransferase activity"/>
    <property type="evidence" value="ECO:0007669"/>
    <property type="project" value="UniProtKB-KW"/>
</dbReference>
<protein>
    <recommendedName>
        <fullName evidence="3">16S rRNA (cytosine(967)-C(5))-methyltransferase</fullName>
        <ecNumber evidence="3">2.1.1.176</ecNumber>
    </recommendedName>
    <alternativeName>
        <fullName evidence="10">16S rRNA m5C967 methyltransferase</fullName>
    </alternativeName>
    <alternativeName>
        <fullName evidence="11">rRNA (cytosine-C(5)-)-methyltransferase RsmB</fullName>
    </alternativeName>
</protein>
<dbReference type="InterPro" id="IPR004573">
    <property type="entry name" value="rRNA_ssu_MeTfrase_B"/>
</dbReference>
<sequence>MKIKNKSKRLLKNNLRWDMLILLDQIDHHGEYSNHVIDQFMVESPKSLQDRNLIVKVVYGSVQRRMTLDYYLKDLLEDKTVEDWIQSLLRLSVYQLVYLDRIPEHAVVHEAVEIAKINGHQGLAKFVNAILRQFLRKKLPSFDQITDLYERLSIKYSIQKWMVEYFSQFLELEQLEEFLSSLNNQSYLSARLTLPKEQREELVQALMEEGFQVEKSSVAPEGIRSTNRNLIHSTAFQQGKLTIQDESSMLVAPLGLIQGDEEVLDACAAPGGKATHIASLLSEGHLTALDISARKLKILADHAERMGLSDRISLKAMDALKFEGLSQKLFDVIYLDAPCSGLGLMRRKPEIKYVKTMADIQSLSRIQSDLLNHLSTLLKPGGYLIYSTCTLSVEENENKIESFVEEHTHFEVDEINPEEILDDSLITDKGYIRIWPHDHGTDGFFICRLKKIQ</sequence>
<keyword evidence="6 13" id="KW-0489">Methyltransferase</keyword>
<evidence type="ECO:0000256" key="1">
    <source>
        <dbReference type="ARBA" id="ARBA00002724"/>
    </source>
</evidence>
<evidence type="ECO:0000256" key="10">
    <source>
        <dbReference type="ARBA" id="ARBA00030399"/>
    </source>
</evidence>
<dbReference type="Gene3D" id="3.30.70.1170">
    <property type="entry name" value="Sun protein, domain 3"/>
    <property type="match status" value="1"/>
</dbReference>
<dbReference type="InterPro" id="IPR035926">
    <property type="entry name" value="NusB-like_sf"/>
</dbReference>
<evidence type="ECO:0000256" key="11">
    <source>
        <dbReference type="ARBA" id="ARBA00031088"/>
    </source>
</evidence>
<keyword evidence="9 13" id="KW-0694">RNA-binding</keyword>
<evidence type="ECO:0000256" key="6">
    <source>
        <dbReference type="ARBA" id="ARBA00022603"/>
    </source>
</evidence>
<comment type="similarity">
    <text evidence="13">Belongs to the class I-like SAM-binding methyltransferase superfamily. RsmB/NOP family.</text>
</comment>
<dbReference type="NCBIfam" id="TIGR00563">
    <property type="entry name" value="rsmB"/>
    <property type="match status" value="1"/>
</dbReference>
<gene>
    <name evidence="15" type="primary">rsmB</name>
    <name evidence="15" type="ORF">HZY91_01285</name>
</gene>
<feature type="binding site" evidence="13">
    <location>
        <position position="290"/>
    </location>
    <ligand>
        <name>S-adenosyl-L-methionine</name>
        <dbReference type="ChEBI" id="CHEBI:59789"/>
    </ligand>
</feature>
<comment type="function">
    <text evidence="1">Specifically methylates the cytosine at position 967 (m5C967) of 16S rRNA.</text>
</comment>
<organism evidence="15 16">
    <name type="scientific">Facklamia lactis</name>
    <dbReference type="NCBI Taxonomy" id="2749967"/>
    <lineage>
        <taxon>Bacteria</taxon>
        <taxon>Bacillati</taxon>
        <taxon>Bacillota</taxon>
        <taxon>Bacilli</taxon>
        <taxon>Lactobacillales</taxon>
        <taxon>Aerococcaceae</taxon>
        <taxon>Facklamia</taxon>
    </lineage>
</organism>
<dbReference type="EMBL" id="JACBXQ010000001">
    <property type="protein sequence ID" value="MBG9985524.1"/>
    <property type="molecule type" value="Genomic_DNA"/>
</dbReference>
<dbReference type="InterPro" id="IPR049560">
    <property type="entry name" value="MeTrfase_RsmB-F_NOP2_cat"/>
</dbReference>
<proteinExistence type="inferred from homology"/>
<evidence type="ECO:0000313" key="15">
    <source>
        <dbReference type="EMBL" id="MBG9985524.1"/>
    </source>
</evidence>
<dbReference type="Pfam" id="PF01029">
    <property type="entry name" value="NusB"/>
    <property type="match status" value="1"/>
</dbReference>
<dbReference type="CDD" id="cd02440">
    <property type="entry name" value="AdoMet_MTases"/>
    <property type="match status" value="1"/>
</dbReference>
<dbReference type="Gene3D" id="3.40.50.150">
    <property type="entry name" value="Vaccinia Virus protein VP39"/>
    <property type="match status" value="1"/>
</dbReference>
<keyword evidence="16" id="KW-1185">Reference proteome</keyword>
<dbReference type="GO" id="GO:0032259">
    <property type="term" value="P:methylation"/>
    <property type="evidence" value="ECO:0007669"/>
    <property type="project" value="UniProtKB-KW"/>
</dbReference>
<evidence type="ECO:0000256" key="4">
    <source>
        <dbReference type="ARBA" id="ARBA00022490"/>
    </source>
</evidence>
<keyword evidence="4" id="KW-0963">Cytoplasm</keyword>
<dbReference type="PROSITE" id="PS51686">
    <property type="entry name" value="SAM_MT_RSMB_NOP"/>
    <property type="match status" value="1"/>
</dbReference>
<dbReference type="Proteomes" id="UP000721415">
    <property type="component" value="Unassembled WGS sequence"/>
</dbReference>
<evidence type="ECO:0000313" key="16">
    <source>
        <dbReference type="Proteomes" id="UP000721415"/>
    </source>
</evidence>
<dbReference type="SUPFAM" id="SSF53335">
    <property type="entry name" value="S-adenosyl-L-methionine-dependent methyltransferases"/>
    <property type="match status" value="1"/>
</dbReference>
<evidence type="ECO:0000256" key="8">
    <source>
        <dbReference type="ARBA" id="ARBA00022691"/>
    </source>
</evidence>
<dbReference type="PANTHER" id="PTHR22807">
    <property type="entry name" value="NOP2 YEAST -RELATED NOL1/NOP2/FMU SUN DOMAIN-CONTAINING"/>
    <property type="match status" value="1"/>
</dbReference>
<feature type="binding site" evidence="13">
    <location>
        <position position="318"/>
    </location>
    <ligand>
        <name>S-adenosyl-L-methionine</name>
        <dbReference type="ChEBI" id="CHEBI:59789"/>
    </ligand>
</feature>
<dbReference type="Pfam" id="PF01189">
    <property type="entry name" value="Methyltr_RsmB-F"/>
    <property type="match status" value="1"/>
</dbReference>
<dbReference type="PANTHER" id="PTHR22807:SF53">
    <property type="entry name" value="RIBOSOMAL RNA SMALL SUBUNIT METHYLTRANSFERASE B-RELATED"/>
    <property type="match status" value="1"/>
</dbReference>
<keyword evidence="8 13" id="KW-0949">S-adenosyl-L-methionine</keyword>
<name>A0ABS0LN99_9LACT</name>
<keyword evidence="5" id="KW-0698">rRNA processing</keyword>
<feature type="active site" description="Nucleophile" evidence="13">
    <location>
        <position position="389"/>
    </location>
</feature>